<dbReference type="SUPFAM" id="SSF55469">
    <property type="entry name" value="FMN-dependent nitroreductase-like"/>
    <property type="match status" value="2"/>
</dbReference>
<evidence type="ECO:0000259" key="1">
    <source>
        <dbReference type="Pfam" id="PF00881"/>
    </source>
</evidence>
<accession>A0A839S2F5</accession>
<dbReference type="NCBIfam" id="NF047509">
    <property type="entry name" value="Rv3131_FMN_oxido"/>
    <property type="match status" value="1"/>
</dbReference>
<dbReference type="GO" id="GO:0016491">
    <property type="term" value="F:oxidoreductase activity"/>
    <property type="evidence" value="ECO:0007669"/>
    <property type="project" value="InterPro"/>
</dbReference>
<organism evidence="2 3">
    <name type="scientific">Prauserella isguenensis</name>
    <dbReference type="NCBI Taxonomy" id="1470180"/>
    <lineage>
        <taxon>Bacteria</taxon>
        <taxon>Bacillati</taxon>
        <taxon>Actinomycetota</taxon>
        <taxon>Actinomycetes</taxon>
        <taxon>Pseudonocardiales</taxon>
        <taxon>Pseudonocardiaceae</taxon>
        <taxon>Prauserella</taxon>
    </lineage>
</organism>
<dbReference type="Proteomes" id="UP000550714">
    <property type="component" value="Unassembled WGS sequence"/>
</dbReference>
<name>A0A839S2F5_9PSEU</name>
<dbReference type="AlphaFoldDB" id="A0A839S2F5"/>
<sequence>MGARDATTGPADIAVRAGIRAPSQHNTQPWRFRVLGDGVEVLRDAGRVLEHGDDGGRGADLACGAVLCNMRVALTAAGYGCAVDVLPDGGRPELAGVVRFTGPARPGPEDIALGAAVARRATNRRPFADRPVPPSLRHRLAAAADGEGARLVVLSPAELDTFAALLRRADHELARDADYRAELAAWTHDGERPDGVPASAGGPRPEPGTLLAMRDFGAARRVADEPPTAARAFERDPCVAVLTSTGDTRRHRITAGIALEHVLLVATSRGLGASFLPQPLEVESTRLELTTALGRRGYPQTALRLGYGYPGATTPRRPVEDVTSYAG</sequence>
<dbReference type="PANTHER" id="PTHR23026">
    <property type="entry name" value="NADPH NITROREDUCTASE"/>
    <property type="match status" value="1"/>
</dbReference>
<dbReference type="InterPro" id="IPR000415">
    <property type="entry name" value="Nitroreductase-like"/>
</dbReference>
<evidence type="ECO:0000313" key="3">
    <source>
        <dbReference type="Proteomes" id="UP000550714"/>
    </source>
</evidence>
<keyword evidence="3" id="KW-1185">Reference proteome</keyword>
<dbReference type="Gene3D" id="3.40.109.10">
    <property type="entry name" value="NADH Oxidase"/>
    <property type="match status" value="1"/>
</dbReference>
<dbReference type="InterPro" id="IPR050627">
    <property type="entry name" value="Nitroreductase/BluB"/>
</dbReference>
<evidence type="ECO:0000313" key="2">
    <source>
        <dbReference type="EMBL" id="MBB3050887.1"/>
    </source>
</evidence>
<comment type="caution">
    <text evidence="2">The sequence shown here is derived from an EMBL/GenBank/DDBJ whole genome shotgun (WGS) entry which is preliminary data.</text>
</comment>
<dbReference type="EMBL" id="JACHWU010000002">
    <property type="protein sequence ID" value="MBB3050887.1"/>
    <property type="molecule type" value="Genomic_DNA"/>
</dbReference>
<dbReference type="InterPro" id="IPR029479">
    <property type="entry name" value="Nitroreductase"/>
</dbReference>
<dbReference type="Pfam" id="PF00881">
    <property type="entry name" value="Nitroreductase"/>
    <property type="match status" value="1"/>
</dbReference>
<protein>
    <submittedName>
        <fullName evidence="2">Nitroreductase</fullName>
    </submittedName>
</protein>
<gene>
    <name evidence="2" type="ORF">FHS23_001910</name>
</gene>
<feature type="domain" description="Nitroreductase" evidence="1">
    <location>
        <begin position="118"/>
        <end position="294"/>
    </location>
</feature>
<proteinExistence type="predicted"/>
<dbReference type="PANTHER" id="PTHR23026:SF123">
    <property type="entry name" value="NAD(P)H NITROREDUCTASE RV3131-RELATED"/>
    <property type="match status" value="1"/>
</dbReference>
<dbReference type="RefSeq" id="WP_183651801.1">
    <property type="nucleotide sequence ID" value="NZ_JACHWU010000002.1"/>
</dbReference>
<reference evidence="2 3" key="1">
    <citation type="submission" date="2020-08" db="EMBL/GenBank/DDBJ databases">
        <title>Genomic Encyclopedia of Type Strains, Phase III (KMG-III): the genomes of soil and plant-associated and newly described type strains.</title>
        <authorList>
            <person name="Whitman W."/>
        </authorList>
    </citation>
    <scope>NUCLEOTIDE SEQUENCE [LARGE SCALE GENOMIC DNA]</scope>
    <source>
        <strain evidence="2 3">CECT 8577</strain>
    </source>
</reference>